<dbReference type="InterPro" id="IPR005025">
    <property type="entry name" value="FMN_Rdtase-like_dom"/>
</dbReference>
<evidence type="ECO:0000256" key="1">
    <source>
        <dbReference type="ARBA" id="ARBA00022643"/>
    </source>
</evidence>
<evidence type="ECO:0000259" key="2">
    <source>
        <dbReference type="Pfam" id="PF03358"/>
    </source>
</evidence>
<dbReference type="RefSeq" id="WP_215965483.1">
    <property type="nucleotide sequence ID" value="NZ_JAQOMS010000002.1"/>
</dbReference>
<dbReference type="PANTHER" id="PTHR30543">
    <property type="entry name" value="CHROMATE REDUCTASE"/>
    <property type="match status" value="1"/>
</dbReference>
<gene>
    <name evidence="3" type="ORF">PN838_21195</name>
</gene>
<proteinExistence type="predicted"/>
<sequence length="195" mass="21602">MKISIISGSSRAKSASLNVSTHINQLMSNIDSTVDSTIFSLAANKLPMWDETTDLASLSAFQDELAQADAFVFVIPEWHGMVPPAVKNLFFLFSGVFRHKPAFLVCVSSGTGGRYPIPEMRSSTYKNSFINYIPVSAVIDRVNTVIDENGNYIAEKAFVQNRLDEGLRILIEYSKAFQAIRASDIVQEKRFPNGV</sequence>
<dbReference type="EMBL" id="JAQOMS010000002">
    <property type="protein sequence ID" value="MDC2890797.1"/>
    <property type="molecule type" value="Genomic_DNA"/>
</dbReference>
<dbReference type="Pfam" id="PF03358">
    <property type="entry name" value="FMN_red"/>
    <property type="match status" value="1"/>
</dbReference>
<organism evidence="3 4">
    <name type="scientific">Psychrosphaera algicola</name>
    <dbReference type="NCBI Taxonomy" id="3023714"/>
    <lineage>
        <taxon>Bacteria</taxon>
        <taxon>Pseudomonadati</taxon>
        <taxon>Pseudomonadota</taxon>
        <taxon>Gammaproteobacteria</taxon>
        <taxon>Alteromonadales</taxon>
        <taxon>Pseudoalteromonadaceae</taxon>
        <taxon>Psychrosphaera</taxon>
    </lineage>
</organism>
<keyword evidence="1" id="KW-0288">FMN</keyword>
<dbReference type="PANTHER" id="PTHR30543:SF31">
    <property type="entry name" value="NADPH-DEPENDENT AZOREDUCTASE AZR"/>
    <property type="match status" value="1"/>
</dbReference>
<evidence type="ECO:0000313" key="4">
    <source>
        <dbReference type="Proteomes" id="UP001528411"/>
    </source>
</evidence>
<keyword evidence="1" id="KW-0285">Flavoprotein</keyword>
<comment type="caution">
    <text evidence="3">The sequence shown here is derived from an EMBL/GenBank/DDBJ whole genome shotgun (WGS) entry which is preliminary data.</text>
</comment>
<reference evidence="3 4" key="1">
    <citation type="submission" date="2023-01" db="EMBL/GenBank/DDBJ databases">
        <title>Psychrosphaera sp. nov., isolated from marine algae.</title>
        <authorList>
            <person name="Bayburt H."/>
            <person name="Choi B.J."/>
            <person name="Kim J.M."/>
            <person name="Choi D.G."/>
            <person name="Jeon C.O."/>
        </authorList>
    </citation>
    <scope>NUCLEOTIDE SEQUENCE [LARGE SCALE GENOMIC DNA]</scope>
    <source>
        <strain evidence="3 4">G1-22</strain>
    </source>
</reference>
<keyword evidence="4" id="KW-1185">Reference proteome</keyword>
<name>A0ABT5FHX3_9GAMM</name>
<dbReference type="InterPro" id="IPR050712">
    <property type="entry name" value="NAD(P)H-dep_reductase"/>
</dbReference>
<dbReference type="Proteomes" id="UP001528411">
    <property type="component" value="Unassembled WGS sequence"/>
</dbReference>
<evidence type="ECO:0000313" key="3">
    <source>
        <dbReference type="EMBL" id="MDC2890797.1"/>
    </source>
</evidence>
<protein>
    <submittedName>
        <fullName evidence="3">NAD(P)H-dependent oxidoreductase</fullName>
    </submittedName>
</protein>
<accession>A0ABT5FHX3</accession>
<feature type="domain" description="NADPH-dependent FMN reductase-like" evidence="2">
    <location>
        <begin position="1"/>
        <end position="114"/>
    </location>
</feature>